<accession>A0A939P5X4</accession>
<organism evidence="7 8">
    <name type="scientific">Actinomadura barringtoniae</name>
    <dbReference type="NCBI Taxonomy" id="1427535"/>
    <lineage>
        <taxon>Bacteria</taxon>
        <taxon>Bacillati</taxon>
        <taxon>Actinomycetota</taxon>
        <taxon>Actinomycetes</taxon>
        <taxon>Streptosporangiales</taxon>
        <taxon>Thermomonosporaceae</taxon>
        <taxon>Actinomadura</taxon>
    </lineage>
</organism>
<evidence type="ECO:0000256" key="2">
    <source>
        <dbReference type="ARBA" id="ARBA00022723"/>
    </source>
</evidence>
<comment type="similarity">
    <text evidence="1 6">Belongs to the carotenoid oxygenase family.</text>
</comment>
<dbReference type="PANTHER" id="PTHR10543:SF89">
    <property type="entry name" value="CAROTENOID 9,10(9',10')-CLEAVAGE DIOXYGENASE 1"/>
    <property type="match status" value="1"/>
</dbReference>
<keyword evidence="6" id="KW-0223">Dioxygenase</keyword>
<dbReference type="Proteomes" id="UP000669179">
    <property type="component" value="Unassembled WGS sequence"/>
</dbReference>
<feature type="binding site" evidence="5">
    <location>
        <position position="210"/>
    </location>
    <ligand>
        <name>Fe cation</name>
        <dbReference type="ChEBI" id="CHEBI:24875"/>
        <note>catalytic</note>
    </ligand>
</feature>
<dbReference type="Pfam" id="PF03055">
    <property type="entry name" value="RPE65"/>
    <property type="match status" value="1"/>
</dbReference>
<keyword evidence="4 5" id="KW-0408">Iron</keyword>
<evidence type="ECO:0000256" key="4">
    <source>
        <dbReference type="ARBA" id="ARBA00023004"/>
    </source>
</evidence>
<dbReference type="PANTHER" id="PTHR10543">
    <property type="entry name" value="BETA-CAROTENE DIOXYGENASE"/>
    <property type="match status" value="1"/>
</dbReference>
<dbReference type="EMBL" id="JAGEOJ010000001">
    <property type="protein sequence ID" value="MBO2445946.1"/>
    <property type="molecule type" value="Genomic_DNA"/>
</dbReference>
<feature type="binding site" evidence="5">
    <location>
        <position position="312"/>
    </location>
    <ligand>
        <name>Fe cation</name>
        <dbReference type="ChEBI" id="CHEBI:24875"/>
        <note>catalytic</note>
    </ligand>
</feature>
<name>A0A939P5X4_9ACTN</name>
<evidence type="ECO:0000256" key="1">
    <source>
        <dbReference type="ARBA" id="ARBA00006787"/>
    </source>
</evidence>
<proteinExistence type="inferred from homology"/>
<feature type="binding site" evidence="5">
    <location>
        <position position="161"/>
    </location>
    <ligand>
        <name>Fe cation</name>
        <dbReference type="ChEBI" id="CHEBI:24875"/>
        <note>catalytic</note>
    </ligand>
</feature>
<comment type="caution">
    <text evidence="7">The sequence shown here is derived from an EMBL/GenBank/DDBJ whole genome shotgun (WGS) entry which is preliminary data.</text>
</comment>
<dbReference type="GO" id="GO:0016121">
    <property type="term" value="P:carotene catabolic process"/>
    <property type="evidence" value="ECO:0007669"/>
    <property type="project" value="TreeGrafter"/>
</dbReference>
<dbReference type="InterPro" id="IPR004294">
    <property type="entry name" value="Carotenoid_Oase"/>
</dbReference>
<evidence type="ECO:0000313" key="7">
    <source>
        <dbReference type="EMBL" id="MBO2445946.1"/>
    </source>
</evidence>
<evidence type="ECO:0000313" key="8">
    <source>
        <dbReference type="Proteomes" id="UP000669179"/>
    </source>
</evidence>
<keyword evidence="3 6" id="KW-0560">Oxidoreductase</keyword>
<feature type="binding site" evidence="5">
    <location>
        <position position="483"/>
    </location>
    <ligand>
        <name>Fe cation</name>
        <dbReference type="ChEBI" id="CHEBI:24875"/>
        <note>catalytic</note>
    </ligand>
</feature>
<evidence type="ECO:0000256" key="3">
    <source>
        <dbReference type="ARBA" id="ARBA00023002"/>
    </source>
</evidence>
<dbReference type="AlphaFoldDB" id="A0A939P5X4"/>
<keyword evidence="2 5" id="KW-0479">Metal-binding</keyword>
<keyword evidence="8" id="KW-1185">Reference proteome</keyword>
<dbReference type="EC" id="1.13.11.-" evidence="6"/>
<gene>
    <name evidence="7" type="ORF">J4573_02480</name>
</gene>
<protein>
    <recommendedName>
        <fullName evidence="6">Dioxygenase</fullName>
        <ecNumber evidence="6">1.13.11.-</ecNumber>
    </recommendedName>
</protein>
<dbReference type="GO" id="GO:0010436">
    <property type="term" value="F:carotenoid dioxygenase activity"/>
    <property type="evidence" value="ECO:0007669"/>
    <property type="project" value="TreeGrafter"/>
</dbReference>
<sequence length="491" mass="54330">MTEAKGRANSGNAGLDGNYAPVRQELTVTDLDVTGTIPGYLDGRYLRNGPNPFGDPDPERYEWFAGTGMVHGLRIQDGRAVWYRNRWVRSAEVSRALGERRRSGPHRGGLDFAASINVIGHAGRTLVLNDAGVRPYELTDELDTVGPSDFCGTLYGGYSAHPKRDPVTGELHAVSYGPFRGNSVQYTVTGVDGRIRRAVDIPVDARTMMHDFSLTERHVVLYHLPVVLDLRVLLRSRPGRTLGSLLNRLAGSPMPGPLARGLMRASSLRQMGMAGVPFRWDTGHRPRVGVMPREGSGSDIRWFDVGPSFVYHALNAYDEGDRVVLEVARHSKVYADGGWPFGDPPTLDRWTIDLVAGRVREERIDDRSQEFPRVDERRVGRRHRFGYTVGYGQDAEWMGSPDVLLKHDVERRSVHVAWFGEGREPGEFVFVPSSDDAAEDDGVVMGFVYDRASDRSDLVMLDAATLETAATVHLPARVPHGIHGNWVPSAG</sequence>
<evidence type="ECO:0000256" key="6">
    <source>
        <dbReference type="RuleBase" id="RU364048"/>
    </source>
</evidence>
<evidence type="ECO:0000256" key="5">
    <source>
        <dbReference type="PIRSR" id="PIRSR604294-1"/>
    </source>
</evidence>
<dbReference type="GO" id="GO:0046872">
    <property type="term" value="F:metal ion binding"/>
    <property type="evidence" value="ECO:0007669"/>
    <property type="project" value="UniProtKB-KW"/>
</dbReference>
<reference evidence="7" key="1">
    <citation type="submission" date="2021-03" db="EMBL/GenBank/DDBJ databases">
        <authorList>
            <person name="Kanchanasin P."/>
            <person name="Saeng-In P."/>
            <person name="Phongsopitanun W."/>
            <person name="Yuki M."/>
            <person name="Kudo T."/>
            <person name="Ohkuma M."/>
            <person name="Tanasupawat S."/>
        </authorList>
    </citation>
    <scope>NUCLEOTIDE SEQUENCE</scope>
    <source>
        <strain evidence="7">GKU 128</strain>
    </source>
</reference>
<comment type="cofactor">
    <cofactor evidence="5 6">
        <name>Fe(2+)</name>
        <dbReference type="ChEBI" id="CHEBI:29033"/>
    </cofactor>
    <text evidence="5 6">Binds 1 Fe(2+) ion per subunit.</text>
</comment>